<feature type="compositionally biased region" description="Polar residues" evidence="2">
    <location>
        <begin position="1"/>
        <end position="12"/>
    </location>
</feature>
<dbReference type="HOGENOM" id="CLU_412752_0_0_1"/>
<name>S7ZYN2_DACHA</name>
<sequence length="654" mass="74214">MATEAQSVSGPASRTRRFHNKSRAGCKGCKERHIKCDEERPVCSNCTRRNAVCEYDKSVEELEEAEAAATPCDSSPEPKPRARKSRKREQPPTNQFTFVDVGTPTVRKRKRVDQGADSEKTKVELSKPKALPDDVEEGVFLKPAPTLYKVVESELENGRQLAEVLRLSEYSPILRGDNEYLPSHIDSEIFTNTNTTAVSSPLTNSPASTNSTVSISRWQSSLSTGLGQSTNGIRITMQDFHLINTYRTFTCETFPYVSRTRNPWKAMTFDLQFRAPYLYHTTLALTSAHLRHLQGVATPSVTEISHYVKGLSSYRESIEQIPNIRAPTMQLGKPPAEIPTETRGLFATSALLGAYIWTSEISDLHSWLISKFAMTVGTREIIHTAWEGTTFRDFREAVGYSLKAVSDKLNGRVPLGKAGMRFPALEALATGKGPNQLLLMDAEEVQYEVPSPTDVTDSDGNTRNIYDEKWAWVDRDECPFYKEADSTMVVDIGSLYRMVCIITNLESHSRDNPLSEEYKGSLMRLIFMWHGLACREVLKALKVRDPRIYLLLAYYYAAVVRLKQINTETMKLLLVTNTETMKTSNSWEQPSESLKAWWLIRNIRFLLRGIVDWLGDEWTQWLEWPLKVLRDEEAAEMIRMQDLWGPAMDNISFT</sequence>
<dbReference type="SMART" id="SM00066">
    <property type="entry name" value="GAL4"/>
    <property type="match status" value="1"/>
</dbReference>
<feature type="region of interest" description="Disordered" evidence="2">
    <location>
        <begin position="1"/>
        <end position="26"/>
    </location>
</feature>
<accession>S7ZYN2</accession>
<evidence type="ECO:0000313" key="5">
    <source>
        <dbReference type="Proteomes" id="UP000015100"/>
    </source>
</evidence>
<feature type="compositionally biased region" description="Basic and acidic residues" evidence="2">
    <location>
        <begin position="112"/>
        <end position="127"/>
    </location>
</feature>
<dbReference type="SUPFAM" id="SSF57701">
    <property type="entry name" value="Zn2/Cys6 DNA-binding domain"/>
    <property type="match status" value="1"/>
</dbReference>
<dbReference type="Gene3D" id="4.10.240.10">
    <property type="entry name" value="Zn(2)-C6 fungal-type DNA-binding domain"/>
    <property type="match status" value="1"/>
</dbReference>
<feature type="domain" description="Zn(2)-C6 fungal-type" evidence="3">
    <location>
        <begin position="25"/>
        <end position="55"/>
    </location>
</feature>
<dbReference type="Pfam" id="PF11951">
    <property type="entry name" value="Fungal_trans_2"/>
    <property type="match status" value="1"/>
</dbReference>
<evidence type="ECO:0000313" key="4">
    <source>
        <dbReference type="EMBL" id="EPS35564.1"/>
    </source>
</evidence>
<evidence type="ECO:0000259" key="3">
    <source>
        <dbReference type="PROSITE" id="PS50048"/>
    </source>
</evidence>
<dbReference type="STRING" id="1284197.S7ZYN2"/>
<dbReference type="AlphaFoldDB" id="S7ZYN2"/>
<keyword evidence="1" id="KW-0539">Nucleus</keyword>
<keyword evidence="5" id="KW-1185">Reference proteome</keyword>
<dbReference type="InterPro" id="IPR052400">
    <property type="entry name" value="Zn2-C6_fungal_TF"/>
</dbReference>
<dbReference type="InterPro" id="IPR001138">
    <property type="entry name" value="Zn2Cys6_DnaBD"/>
</dbReference>
<protein>
    <recommendedName>
        <fullName evidence="3">Zn(2)-C6 fungal-type domain-containing protein</fullName>
    </recommendedName>
</protein>
<dbReference type="PROSITE" id="PS00463">
    <property type="entry name" value="ZN2_CY6_FUNGAL_1"/>
    <property type="match status" value="1"/>
</dbReference>
<feature type="compositionally biased region" description="Basic residues" evidence="2">
    <location>
        <begin position="14"/>
        <end position="24"/>
    </location>
</feature>
<dbReference type="PANTHER" id="PTHR47657:SF7">
    <property type="entry name" value="STEROL REGULATORY ELEMENT-BINDING PROTEIN ECM22"/>
    <property type="match status" value="1"/>
</dbReference>
<dbReference type="PANTHER" id="PTHR47657">
    <property type="entry name" value="STEROL REGULATORY ELEMENT-BINDING PROTEIN ECM22"/>
    <property type="match status" value="1"/>
</dbReference>
<evidence type="ECO:0000256" key="1">
    <source>
        <dbReference type="ARBA" id="ARBA00023242"/>
    </source>
</evidence>
<dbReference type="OMA" id="RNAVCEY"/>
<evidence type="ECO:0000256" key="2">
    <source>
        <dbReference type="SAM" id="MobiDB-lite"/>
    </source>
</evidence>
<dbReference type="OrthoDB" id="5350673at2759"/>
<organism evidence="4 5">
    <name type="scientific">Dactylellina haptotyla (strain CBS 200.50)</name>
    <name type="common">Nematode-trapping fungus</name>
    <name type="synonym">Monacrosporium haptotylum</name>
    <dbReference type="NCBI Taxonomy" id="1284197"/>
    <lineage>
        <taxon>Eukaryota</taxon>
        <taxon>Fungi</taxon>
        <taxon>Dikarya</taxon>
        <taxon>Ascomycota</taxon>
        <taxon>Pezizomycotina</taxon>
        <taxon>Orbiliomycetes</taxon>
        <taxon>Orbiliales</taxon>
        <taxon>Orbiliaceae</taxon>
        <taxon>Dactylellina</taxon>
    </lineage>
</organism>
<dbReference type="EMBL" id="AQGS01001127">
    <property type="protein sequence ID" value="EPS35564.1"/>
    <property type="molecule type" value="Genomic_DNA"/>
</dbReference>
<dbReference type="InterPro" id="IPR021858">
    <property type="entry name" value="Fun_TF"/>
</dbReference>
<gene>
    <name evidence="4" type="ORF">H072_11106</name>
</gene>
<comment type="caution">
    <text evidence="4">The sequence shown here is derived from an EMBL/GenBank/DDBJ whole genome shotgun (WGS) entry which is preliminary data.</text>
</comment>
<feature type="region of interest" description="Disordered" evidence="2">
    <location>
        <begin position="64"/>
        <end position="127"/>
    </location>
</feature>
<reference evidence="4 5" key="1">
    <citation type="journal article" date="2013" name="PLoS Genet.">
        <title>Genomic mechanisms accounting for the adaptation to parasitism in nematode-trapping fungi.</title>
        <authorList>
            <person name="Meerupati T."/>
            <person name="Andersson K.M."/>
            <person name="Friman E."/>
            <person name="Kumar D."/>
            <person name="Tunlid A."/>
            <person name="Ahren D."/>
        </authorList>
    </citation>
    <scope>NUCLEOTIDE SEQUENCE [LARGE SCALE GENOMIC DNA]</scope>
    <source>
        <strain evidence="4 5">CBS 200.50</strain>
    </source>
</reference>
<reference evidence="5" key="2">
    <citation type="submission" date="2013-04" db="EMBL/GenBank/DDBJ databases">
        <title>Genomic mechanisms accounting for the adaptation to parasitism in nematode-trapping fungi.</title>
        <authorList>
            <person name="Ahren D.G."/>
        </authorList>
    </citation>
    <scope>NUCLEOTIDE SEQUENCE [LARGE SCALE GENOMIC DNA]</scope>
    <source>
        <strain evidence="5">CBS 200.50</strain>
    </source>
</reference>
<dbReference type="PROSITE" id="PS50048">
    <property type="entry name" value="ZN2_CY6_FUNGAL_2"/>
    <property type="match status" value="1"/>
</dbReference>
<dbReference type="CDD" id="cd00067">
    <property type="entry name" value="GAL4"/>
    <property type="match status" value="1"/>
</dbReference>
<dbReference type="InterPro" id="IPR036864">
    <property type="entry name" value="Zn2-C6_fun-type_DNA-bd_sf"/>
</dbReference>
<dbReference type="Pfam" id="PF00172">
    <property type="entry name" value="Zn_clus"/>
    <property type="match status" value="1"/>
</dbReference>
<dbReference type="GO" id="GO:0008270">
    <property type="term" value="F:zinc ion binding"/>
    <property type="evidence" value="ECO:0007669"/>
    <property type="project" value="InterPro"/>
</dbReference>
<proteinExistence type="predicted"/>
<dbReference type="eggNOG" id="ENOG502QRM1">
    <property type="taxonomic scope" value="Eukaryota"/>
</dbReference>
<dbReference type="Proteomes" id="UP000015100">
    <property type="component" value="Unassembled WGS sequence"/>
</dbReference>
<dbReference type="GO" id="GO:0000981">
    <property type="term" value="F:DNA-binding transcription factor activity, RNA polymerase II-specific"/>
    <property type="evidence" value="ECO:0007669"/>
    <property type="project" value="InterPro"/>
</dbReference>